<evidence type="ECO:0000313" key="3">
    <source>
        <dbReference type="Proteomes" id="UP001187315"/>
    </source>
</evidence>
<organism evidence="2 3">
    <name type="scientific">Tachysurus vachellii</name>
    <name type="common">Darkbarbel catfish</name>
    <name type="synonym">Pelteobagrus vachellii</name>
    <dbReference type="NCBI Taxonomy" id="175792"/>
    <lineage>
        <taxon>Eukaryota</taxon>
        <taxon>Metazoa</taxon>
        <taxon>Chordata</taxon>
        <taxon>Craniata</taxon>
        <taxon>Vertebrata</taxon>
        <taxon>Euteleostomi</taxon>
        <taxon>Actinopterygii</taxon>
        <taxon>Neopterygii</taxon>
        <taxon>Teleostei</taxon>
        <taxon>Ostariophysi</taxon>
        <taxon>Siluriformes</taxon>
        <taxon>Bagridae</taxon>
        <taxon>Tachysurus</taxon>
    </lineage>
</organism>
<dbReference type="Proteomes" id="UP001187315">
    <property type="component" value="Unassembled WGS sequence"/>
</dbReference>
<accession>A0AA88ITL6</accession>
<dbReference type="EMBL" id="JAVHJS010000023">
    <property type="protein sequence ID" value="KAK2819704.1"/>
    <property type="molecule type" value="Genomic_DNA"/>
</dbReference>
<comment type="caution">
    <text evidence="2">The sequence shown here is derived from an EMBL/GenBank/DDBJ whole genome shotgun (WGS) entry which is preliminary data.</text>
</comment>
<keyword evidence="3" id="KW-1185">Reference proteome</keyword>
<sequence length="84" mass="9601">MVSTCTHGLQPCSWHKRHGKRECNNRKRSRCRRDGKRSSQAIVPPADGTHGTVVVVASGRSDSRQLRIVFASWDAWHCHFINYL</sequence>
<evidence type="ECO:0000313" key="2">
    <source>
        <dbReference type="EMBL" id="KAK2819704.1"/>
    </source>
</evidence>
<feature type="compositionally biased region" description="Basic residues" evidence="1">
    <location>
        <begin position="24"/>
        <end position="35"/>
    </location>
</feature>
<evidence type="ECO:0000256" key="1">
    <source>
        <dbReference type="SAM" id="MobiDB-lite"/>
    </source>
</evidence>
<reference evidence="2" key="1">
    <citation type="submission" date="2023-08" db="EMBL/GenBank/DDBJ databases">
        <title>Pelteobagrus vachellii genome.</title>
        <authorList>
            <person name="Liu H."/>
        </authorList>
    </citation>
    <scope>NUCLEOTIDE SEQUENCE</scope>
    <source>
        <strain evidence="2">PRFRI_2022a</strain>
        <tissue evidence="2">Muscle</tissue>
    </source>
</reference>
<proteinExistence type="predicted"/>
<feature type="region of interest" description="Disordered" evidence="1">
    <location>
        <begin position="24"/>
        <end position="47"/>
    </location>
</feature>
<dbReference type="AlphaFoldDB" id="A0AA88ITL6"/>
<protein>
    <submittedName>
        <fullName evidence="2">Uncharacterized protein</fullName>
    </submittedName>
</protein>
<name>A0AA88ITL6_TACVA</name>
<gene>
    <name evidence="2" type="ORF">Q7C36_021350</name>
</gene>